<dbReference type="AlphaFoldDB" id="A0A8B6HK66"/>
<reference evidence="4" key="1">
    <citation type="submission" date="2018-11" db="EMBL/GenBank/DDBJ databases">
        <authorList>
            <person name="Alioto T."/>
            <person name="Alioto T."/>
        </authorList>
    </citation>
    <scope>NUCLEOTIDE SEQUENCE</scope>
</reference>
<dbReference type="PROSITE" id="PS51670">
    <property type="entry name" value="SHKT"/>
    <property type="match status" value="1"/>
</dbReference>
<accession>A0A8B6HK66</accession>
<dbReference type="SMART" id="SM00254">
    <property type="entry name" value="ShKT"/>
    <property type="match status" value="1"/>
</dbReference>
<dbReference type="InterPro" id="IPR003582">
    <property type="entry name" value="ShKT_dom"/>
</dbReference>
<protein>
    <recommendedName>
        <fullName evidence="3">ShKT domain-containing protein</fullName>
    </recommendedName>
</protein>
<gene>
    <name evidence="4" type="ORF">MGAL_10B065605</name>
</gene>
<proteinExistence type="predicted"/>
<keyword evidence="2" id="KW-0732">Signal</keyword>
<sequence length="700" mass="81528">MTTVTLWKVLVFCGIIGCVKLDVCHFPEFLQSGRIDGELRPWITRSWWINIRDNPRMKEQHEIYVNGSDMRVVYKKDEINCARKSRRFTPFSKSDQKEECSMTKKHHERKCISPENNKFRIAQFDDGGIVYVCMSFTLQSNNVIQVTQGSWRSTNAPDLCENMYVDDWPWIASWNPEPTVCPVAGGFTFRTKSRLTNQDVCKDDWRRSKLEIECLKGDGMDFFAPKGSNCNPFLSQGEWKRLYCLGGWTYGNHSFMIAAGDDNNHHFCIRFPAKPYKEFVALLYFSPICPIHEDGQPSTGIDYYELHLNRTDRDECEDENEKFCQNHAQKGMCEKSNNRYLPHCRKTCGLCNNKEHFWAEVSFSELVRGKWLLFENNKEEKVVINRTHIYFSNLGHFVCLERVSLPAQYLYKLVSNFNNGCSTRYTCIELKRPHNNILQFRLGRSFREDKNHIEMCNFKKDTYSDRIKSRYRSPQRRNLLREGELWESPCGLSGTIPFEAVLGGHKCTGNVSDWNAITCTYNTHVQITSNNCIGVKTESKYKCLAFLNDEFDLSEKMSTQMILTQAMDGSNEFICWVVTTFPGDDFEYPETRIYKMPNLQCSSFEYVNQHLIKNKHNYFHLLYDKKSKATVCEPAINPTLSRPQNDENITYRVIEQPVPSSKTIKITVKPSISSLSHSASFHSYKIYLQCITVFIFLFIL</sequence>
<dbReference type="EMBL" id="UYJE01010120">
    <property type="protein sequence ID" value="VDI79891.1"/>
    <property type="molecule type" value="Genomic_DNA"/>
</dbReference>
<dbReference type="Proteomes" id="UP000596742">
    <property type="component" value="Unassembled WGS sequence"/>
</dbReference>
<feature type="signal peptide" evidence="2">
    <location>
        <begin position="1"/>
        <end position="21"/>
    </location>
</feature>
<feature type="domain" description="ShKT" evidence="3">
    <location>
        <begin position="316"/>
        <end position="351"/>
    </location>
</feature>
<dbReference type="Pfam" id="PF23070">
    <property type="entry name" value="DUF7043"/>
    <property type="match status" value="2"/>
</dbReference>
<name>A0A8B6HK66_MYTGA</name>
<evidence type="ECO:0000256" key="2">
    <source>
        <dbReference type="SAM" id="SignalP"/>
    </source>
</evidence>
<keyword evidence="5" id="KW-1185">Reference proteome</keyword>
<evidence type="ECO:0000256" key="1">
    <source>
        <dbReference type="PROSITE-ProRule" id="PRU01005"/>
    </source>
</evidence>
<dbReference type="PANTHER" id="PTHR22255:SF9">
    <property type="entry name" value="LP06548P"/>
    <property type="match status" value="1"/>
</dbReference>
<dbReference type="PANTHER" id="PTHR22255">
    <property type="entry name" value="LP06548P"/>
    <property type="match status" value="1"/>
</dbReference>
<evidence type="ECO:0000313" key="4">
    <source>
        <dbReference type="EMBL" id="VDI79891.1"/>
    </source>
</evidence>
<dbReference type="OrthoDB" id="5947018at2759"/>
<organism evidence="4 5">
    <name type="scientific">Mytilus galloprovincialis</name>
    <name type="common">Mediterranean mussel</name>
    <dbReference type="NCBI Taxonomy" id="29158"/>
    <lineage>
        <taxon>Eukaryota</taxon>
        <taxon>Metazoa</taxon>
        <taxon>Spiralia</taxon>
        <taxon>Lophotrochozoa</taxon>
        <taxon>Mollusca</taxon>
        <taxon>Bivalvia</taxon>
        <taxon>Autobranchia</taxon>
        <taxon>Pteriomorphia</taxon>
        <taxon>Mytilida</taxon>
        <taxon>Mytiloidea</taxon>
        <taxon>Mytilidae</taxon>
        <taxon>Mytilinae</taxon>
        <taxon>Mytilus</taxon>
    </lineage>
</organism>
<comment type="caution">
    <text evidence="4">The sequence shown here is derived from an EMBL/GenBank/DDBJ whole genome shotgun (WGS) entry which is preliminary data.</text>
</comment>
<comment type="caution">
    <text evidence="1">Lacks conserved residue(s) required for the propagation of feature annotation.</text>
</comment>
<feature type="chain" id="PRO_5033025111" description="ShKT domain-containing protein" evidence="2">
    <location>
        <begin position="22"/>
        <end position="700"/>
    </location>
</feature>
<evidence type="ECO:0000313" key="5">
    <source>
        <dbReference type="Proteomes" id="UP000596742"/>
    </source>
</evidence>
<evidence type="ECO:0000259" key="3">
    <source>
        <dbReference type="PROSITE" id="PS51670"/>
    </source>
</evidence>
<dbReference type="InterPro" id="IPR055471">
    <property type="entry name" value="DUF7043"/>
</dbReference>